<dbReference type="EMBL" id="CAUJNA010000255">
    <property type="protein sequence ID" value="CAJ1374486.1"/>
    <property type="molecule type" value="Genomic_DNA"/>
</dbReference>
<name>A0AA36HSG2_9DINO</name>
<feature type="region of interest" description="Disordered" evidence="1">
    <location>
        <begin position="188"/>
        <end position="223"/>
    </location>
</feature>
<evidence type="ECO:0000313" key="2">
    <source>
        <dbReference type="EMBL" id="CAJ1374486.1"/>
    </source>
</evidence>
<evidence type="ECO:0000256" key="1">
    <source>
        <dbReference type="SAM" id="MobiDB-lite"/>
    </source>
</evidence>
<comment type="caution">
    <text evidence="2">The sequence shown here is derived from an EMBL/GenBank/DDBJ whole genome shotgun (WGS) entry which is preliminary data.</text>
</comment>
<proteinExistence type="predicted"/>
<evidence type="ECO:0000313" key="3">
    <source>
        <dbReference type="Proteomes" id="UP001178507"/>
    </source>
</evidence>
<protein>
    <submittedName>
        <fullName evidence="2">Uncharacterized protein</fullName>
    </submittedName>
</protein>
<accession>A0AA36HSG2</accession>
<organism evidence="2 3">
    <name type="scientific">Effrenium voratum</name>
    <dbReference type="NCBI Taxonomy" id="2562239"/>
    <lineage>
        <taxon>Eukaryota</taxon>
        <taxon>Sar</taxon>
        <taxon>Alveolata</taxon>
        <taxon>Dinophyceae</taxon>
        <taxon>Suessiales</taxon>
        <taxon>Symbiodiniaceae</taxon>
        <taxon>Effrenium</taxon>
    </lineage>
</organism>
<feature type="compositionally biased region" description="Low complexity" evidence="1">
    <location>
        <begin position="211"/>
        <end position="221"/>
    </location>
</feature>
<dbReference type="Proteomes" id="UP001178507">
    <property type="component" value="Unassembled WGS sequence"/>
</dbReference>
<sequence length="1003" mass="111843">MQGLLRSALVAAAVPEDLLNSARASVVCRLAYKQPDWVKWGLAVRKDPAAWLGQASMPVLLRPEAPVLLCSMNWSDTDDLRSRMVLHWSLKEESNKWLVRAGSAVWQYRWRWQSHNPAPWAFSPMMSIDANEWGNYCSSPLFGEWTPETSGSLEVSVRYRAEASVASDWSDWSAVAAAVLGSAAPQPQRLAVDPVDPDPGEDPDPRRACLTWTTGTTGTTGTERRVEQRVLLEAEGQRRLVAWRGEESRAMLCSLRPGCSYTVRVESRYLGAAWAGAEYAFQTPWAWRDGESHVQALEAACTIAAEVETCKPTLWSARGTRYIIRRRAERAESRCLTLATGNWGLAPVQVSARTARNVSFKRLQILVDPRVKGSTLYGLQWRPLSGSWRAARLQCDRQDPGSDLIEAEWNMGIHDIPEQVQLRLVLQEPVAKVLLPQHYWLSEPSLPISTGFHTPAAVTPKLVWRGELFIHVDSSGLPSLATQCQIKFREVQNSEPSFTAEPQQLGTGTTGMLLPLLSLALKTNFRYSAALRVGDGVMWSQWGDFGESVSISLPEVWSVDRELVASEPVNRRVKLDWAQLHCALGPVPLECVVCLATEAPEASEKLVGMCSCQAAGLGCTFRDRLEVAINGFEPGTRYQFVLHARAQLPLKIESAESLLQLGFKEVARSPRFQWPTRLSEEWSLMVDWSLPIPRQVLIPDDGELEESSQRWLGRAVLLAWPREEAKLLLEMREDSQRTHQVFGWKEWPWVRIRLQGVDYVAACDLPCDVVRFRWCGNGTPNGTPGPCSDGCTAHLAAPAVSAELSLREKLSVELRAEARGERGDVGVRARYRPVPGHGSGWRVLLPQASRTYVLGQEDGLQPGRTYVFAMQLMARGRRSQWSETAPLALQLPLGLELDAKLTVVARRTTSVTVSWPELSSLPDQSQVEFRLDIHRVMDATSEHQTSVLLEGADGKPPPCEATVFNLCPAAEYSAELFLRCVRLGSRRWLTTGLCSHFITPEER</sequence>
<reference evidence="2" key="1">
    <citation type="submission" date="2023-08" db="EMBL/GenBank/DDBJ databases">
        <authorList>
            <person name="Chen Y."/>
            <person name="Shah S."/>
            <person name="Dougan E. K."/>
            <person name="Thang M."/>
            <person name="Chan C."/>
        </authorList>
    </citation>
    <scope>NUCLEOTIDE SEQUENCE</scope>
</reference>
<keyword evidence="3" id="KW-1185">Reference proteome</keyword>
<dbReference type="AlphaFoldDB" id="A0AA36HSG2"/>
<gene>
    <name evidence="2" type="ORF">EVOR1521_LOCUS4029</name>
</gene>